<dbReference type="SUPFAM" id="SSF52540">
    <property type="entry name" value="P-loop containing nucleoside triphosphate hydrolases"/>
    <property type="match status" value="1"/>
</dbReference>
<dbReference type="PANTHER" id="PTHR16305">
    <property type="entry name" value="TESTICULAR SOLUBLE ADENYLYL CYCLASE"/>
    <property type="match status" value="1"/>
</dbReference>
<comment type="caution">
    <text evidence="4">The sequence shown here is derived from an EMBL/GenBank/DDBJ whole genome shotgun (WGS) entry which is preliminary data.</text>
</comment>
<dbReference type="EMBL" id="JANFYT010000037">
    <property type="protein sequence ID" value="MCQ4815447.1"/>
    <property type="molecule type" value="Genomic_DNA"/>
</dbReference>
<dbReference type="InterPro" id="IPR011990">
    <property type="entry name" value="TPR-like_helical_dom_sf"/>
</dbReference>
<name>A0AAW5K6A2_9BACT</name>
<dbReference type="PANTHER" id="PTHR16305:SF28">
    <property type="entry name" value="GUANYLATE CYCLASE DOMAIN-CONTAINING PROTEIN"/>
    <property type="match status" value="1"/>
</dbReference>
<proteinExistence type="predicted"/>
<dbReference type="InterPro" id="IPR027417">
    <property type="entry name" value="P-loop_NTPase"/>
</dbReference>
<dbReference type="GO" id="GO:0005524">
    <property type="term" value="F:ATP binding"/>
    <property type="evidence" value="ECO:0007669"/>
    <property type="project" value="UniProtKB-KW"/>
</dbReference>
<evidence type="ECO:0000313" key="5">
    <source>
        <dbReference type="Proteomes" id="UP001205919"/>
    </source>
</evidence>
<dbReference type="SUPFAM" id="SSF48452">
    <property type="entry name" value="TPR-like"/>
    <property type="match status" value="1"/>
</dbReference>
<protein>
    <submittedName>
        <fullName evidence="4">AAA family ATPase</fullName>
    </submittedName>
</protein>
<keyword evidence="2" id="KW-0067">ATP-binding</keyword>
<evidence type="ECO:0000256" key="2">
    <source>
        <dbReference type="ARBA" id="ARBA00022840"/>
    </source>
</evidence>
<dbReference type="GO" id="GO:0005737">
    <property type="term" value="C:cytoplasm"/>
    <property type="evidence" value="ECO:0007669"/>
    <property type="project" value="TreeGrafter"/>
</dbReference>
<dbReference type="Gene3D" id="1.25.40.10">
    <property type="entry name" value="Tetratricopeptide repeat domain"/>
    <property type="match status" value="2"/>
</dbReference>
<organism evidence="4 5">
    <name type="scientific">Cloacibacillus evryensis</name>
    <dbReference type="NCBI Taxonomy" id="508460"/>
    <lineage>
        <taxon>Bacteria</taxon>
        <taxon>Thermotogati</taxon>
        <taxon>Synergistota</taxon>
        <taxon>Synergistia</taxon>
        <taxon>Synergistales</taxon>
        <taxon>Synergistaceae</taxon>
        <taxon>Cloacibacillus</taxon>
    </lineage>
</organism>
<dbReference type="Gene3D" id="3.40.50.300">
    <property type="entry name" value="P-loop containing nucleotide triphosphate hydrolases"/>
    <property type="match status" value="1"/>
</dbReference>
<evidence type="ECO:0000313" key="4">
    <source>
        <dbReference type="EMBL" id="MCQ4815447.1"/>
    </source>
</evidence>
<dbReference type="Proteomes" id="UP001205919">
    <property type="component" value="Unassembled WGS sequence"/>
</dbReference>
<accession>A0AAW5K6A2</accession>
<dbReference type="RefSeq" id="WP_256182289.1">
    <property type="nucleotide sequence ID" value="NZ_DBEWVB010000136.1"/>
</dbReference>
<feature type="domain" description="Orc1-like AAA ATPase" evidence="3">
    <location>
        <begin position="232"/>
        <end position="394"/>
    </location>
</feature>
<dbReference type="Pfam" id="PF13191">
    <property type="entry name" value="AAA_16"/>
    <property type="match status" value="1"/>
</dbReference>
<dbReference type="InterPro" id="IPR041664">
    <property type="entry name" value="AAA_16"/>
</dbReference>
<keyword evidence="1" id="KW-0547">Nucleotide-binding</keyword>
<dbReference type="AlphaFoldDB" id="A0AAW5K6A2"/>
<keyword evidence="5" id="KW-1185">Reference proteome</keyword>
<evidence type="ECO:0000256" key="1">
    <source>
        <dbReference type="ARBA" id="ARBA00022741"/>
    </source>
</evidence>
<gene>
    <name evidence="4" type="ORF">NE630_13490</name>
</gene>
<sequence>MKISLNLSGAPSVLKDGKRVVFPTKKAEAIFYYVALVGQVSKSALELIFWPELDQLGANKNLRNSIYYITKIFGRDVFKKDRGVLEFSDGVELELLTEPLGGEFMEGFYLKDCPDFNSFAEEYNKRQSMRLYNSAKGVFLDELAKGKLTGQQALGRIAALSKMDPYDEEVVLAVMERCFTEKRLDDLILLYRDFEKRLISDLMVEPRKELQNLYRTALMQKKAARGNTEPYFYGRREELKKIDGAHRNFSAGEPYANLIIAGGIGSGKTCLLNHYLRNNDVAGTTVISLVCYEAEAKIEYRILSLLTGKMLKALKIGTAALPESYRRILLYFFPFMFNGGAQGEAPRIDKASLPLFELEDLFSELFGYLAARGKFVVVIDDIRFCDRRSLDFIQRVAVYKYCRRVLFIFSCHESWLGEYIKTFDKSVLQNIDIIELRNFERGEVESIAARSLKEPGAELVDSIYRESGGNPLYLFEIINNLKENKNVKSYKFFYLLENRLKTLSDHEQAVLYISSTFFSGIMPEAVASIVGVDYIKALELYEPLVRNGFLKEEIKDGRLTLLFAHEQFRSYIYQSQPLIKRKTIHMKIAEYLAAYGEKNGCLKDHIDNIIYHYGNAGQTTKYLHYKLMKAASIVSIDNDFPEFLTSFTQSFIDELEDEFSRQPVPVDLQYEFTLLKASFAIKTCDYGRGLEYIERLLEFDTDTRRLLKARKQLIYYGIQTRDYTMIKENAVEALRILKKIPDDVERADILKSYALAEINCRRYKNAKSMLLKSLSLLCSAPLNENVISIRACVFNYLAYEYKYAGEYERCIPLYRKAIGLCLSANITNGLPLFYMNLGQALVKTGRLKEAKEYFLKFEILREQIYSALSTTIVKAYLAFIYSFEKNYRLSAKYLAEGFECSRLIKNPYEYAYLYKICALLKKNAAADGEAAAVIDSVLPESYEYYRERAAENFITIGLERELAELELPPTG</sequence>
<evidence type="ECO:0000259" key="3">
    <source>
        <dbReference type="Pfam" id="PF13191"/>
    </source>
</evidence>
<reference evidence="4 5" key="1">
    <citation type="submission" date="2022-06" db="EMBL/GenBank/DDBJ databases">
        <title>Isolation of gut microbiota from human fecal samples.</title>
        <authorList>
            <person name="Pamer E.G."/>
            <person name="Barat B."/>
            <person name="Waligurski E."/>
            <person name="Medina S."/>
            <person name="Paddock L."/>
            <person name="Mostad J."/>
        </authorList>
    </citation>
    <scope>NUCLEOTIDE SEQUENCE [LARGE SCALE GENOMIC DNA]</scope>
    <source>
        <strain evidence="4 5">DFI.9.90</strain>
    </source>
</reference>
<dbReference type="GO" id="GO:0004016">
    <property type="term" value="F:adenylate cyclase activity"/>
    <property type="evidence" value="ECO:0007669"/>
    <property type="project" value="TreeGrafter"/>
</dbReference>